<feature type="region of interest" description="Disordered" evidence="1">
    <location>
        <begin position="1"/>
        <end position="25"/>
    </location>
</feature>
<evidence type="ECO:0000256" key="1">
    <source>
        <dbReference type="SAM" id="MobiDB-lite"/>
    </source>
</evidence>
<sequence length="60" mass="6835">MQKGGKRRSPDELTQVSDSGDKSAGSRFERCLQRLFRARPTTGRVFERSQHTCSLKYDGD</sequence>
<name>A0A9X8JJP4_9GAMM</name>
<proteinExistence type="predicted"/>
<organism evidence="2 3">
    <name type="scientific">Pectobacterium zantedeschiae</name>
    <dbReference type="NCBI Taxonomy" id="2034769"/>
    <lineage>
        <taxon>Bacteria</taxon>
        <taxon>Pseudomonadati</taxon>
        <taxon>Pseudomonadota</taxon>
        <taxon>Gammaproteobacteria</taxon>
        <taxon>Enterobacterales</taxon>
        <taxon>Pectobacteriaceae</taxon>
        <taxon>Pectobacterium</taxon>
    </lineage>
</organism>
<comment type="caution">
    <text evidence="2">The sequence shown here is derived from an EMBL/GenBank/DDBJ whole genome shotgun (WGS) entry which is preliminary data.</text>
</comment>
<keyword evidence="3" id="KW-1185">Reference proteome</keyword>
<evidence type="ECO:0000313" key="3">
    <source>
        <dbReference type="Proteomes" id="UP001138460"/>
    </source>
</evidence>
<accession>A0A9X8JJP4</accession>
<evidence type="ECO:0000313" key="2">
    <source>
        <dbReference type="EMBL" id="RYC44692.1"/>
    </source>
</evidence>
<protein>
    <submittedName>
        <fullName evidence="2">Uncharacterized protein</fullName>
    </submittedName>
</protein>
<dbReference type="Proteomes" id="UP001138460">
    <property type="component" value="Unassembled WGS sequence"/>
</dbReference>
<reference evidence="2 3" key="1">
    <citation type="journal article" date="2018" name="Syst. Appl. Microbiol.">
        <title>Pectobacterium zantedeschiae sp. nov. a new species of a soft rot pathogen isolated from Calla lily (Zantedeschia spp.).</title>
        <authorList>
            <person name="Waleron M."/>
            <person name="Misztak A."/>
            <person name="Waleron M."/>
            <person name="Franczuk M."/>
            <person name="Jonca J."/>
            <person name="Wielgomas B."/>
            <person name="Mikicinski A."/>
            <person name="Popovic T."/>
            <person name="Waleron K."/>
        </authorList>
    </citation>
    <scope>NUCLEOTIDE SEQUENCE [LARGE SCALE GENOMIC DNA]</scope>
    <source>
        <strain evidence="2 3">9M</strain>
    </source>
</reference>
<dbReference type="EMBL" id="NWTM01000001">
    <property type="protein sequence ID" value="RYC44692.1"/>
    <property type="molecule type" value="Genomic_DNA"/>
</dbReference>
<dbReference type="AlphaFoldDB" id="A0A9X8JJP4"/>
<gene>
    <name evidence="2" type="ORF">CLR69_06680</name>
</gene>